<reference evidence="1 2" key="1">
    <citation type="submission" date="2017-09" db="EMBL/GenBank/DDBJ databases">
        <authorList>
            <person name="Ehlers B."/>
            <person name="Leendertz F.H."/>
        </authorList>
    </citation>
    <scope>NUCLEOTIDE SEQUENCE [LARGE SCALE GENOMIC DNA]</scope>
    <source>
        <strain evidence="1 2">DSM 27208</strain>
    </source>
</reference>
<gene>
    <name evidence="1" type="ORF">SAMN06269185_3233</name>
</gene>
<dbReference type="OrthoDB" id="229248at2157"/>
<organism evidence="1 2">
    <name type="scientific">Natronoarchaeum philippinense</name>
    <dbReference type="NCBI Taxonomy" id="558529"/>
    <lineage>
        <taxon>Archaea</taxon>
        <taxon>Methanobacteriati</taxon>
        <taxon>Methanobacteriota</taxon>
        <taxon>Stenosarchaea group</taxon>
        <taxon>Halobacteria</taxon>
        <taxon>Halobacteriales</taxon>
        <taxon>Natronoarchaeaceae</taxon>
    </lineage>
</organism>
<dbReference type="RefSeq" id="WP_097010113.1">
    <property type="nucleotide sequence ID" value="NZ_OBEJ01000008.1"/>
</dbReference>
<proteinExistence type="predicted"/>
<protein>
    <recommendedName>
        <fullName evidence="3">PRC-barrel domain-containing protein</fullName>
    </recommendedName>
</protein>
<dbReference type="EMBL" id="OBEJ01000008">
    <property type="protein sequence ID" value="SNZ18081.1"/>
    <property type="molecule type" value="Genomic_DNA"/>
</dbReference>
<evidence type="ECO:0008006" key="3">
    <source>
        <dbReference type="Google" id="ProtNLM"/>
    </source>
</evidence>
<keyword evidence="2" id="KW-1185">Reference proteome</keyword>
<dbReference type="AlphaFoldDB" id="A0A285PDY7"/>
<accession>A0A285PDY7</accession>
<evidence type="ECO:0000313" key="2">
    <source>
        <dbReference type="Proteomes" id="UP000219453"/>
    </source>
</evidence>
<sequence>MARTHITDDDEGKQVVNDRGDQIGIVKEVRAGTAHIDPDPGLTDSLKSKLGWGDTDEDTYPLQENMIEDVTDSEVHVRSDM</sequence>
<dbReference type="Proteomes" id="UP000219453">
    <property type="component" value="Unassembled WGS sequence"/>
</dbReference>
<name>A0A285PDY7_NATPI</name>
<evidence type="ECO:0000313" key="1">
    <source>
        <dbReference type="EMBL" id="SNZ18081.1"/>
    </source>
</evidence>